<dbReference type="PANTHER" id="PTHR11987">
    <property type="entry name" value="ALPHA-2,8-SIALYLTRANSFERASE"/>
    <property type="match status" value="1"/>
</dbReference>
<evidence type="ECO:0000256" key="11">
    <source>
        <dbReference type="SAM" id="MobiDB-lite"/>
    </source>
</evidence>
<keyword evidence="6" id="KW-0735">Signal-anchor</keyword>
<comment type="subcellular location">
    <subcellularLocation>
        <location evidence="1">Golgi apparatus membrane</location>
        <topology evidence="1">Single-pass type II membrane protein</topology>
    </subcellularLocation>
</comment>
<evidence type="ECO:0000256" key="3">
    <source>
        <dbReference type="ARBA" id="ARBA00022676"/>
    </source>
</evidence>
<feature type="region of interest" description="Disordered" evidence="11">
    <location>
        <begin position="389"/>
        <end position="466"/>
    </location>
</feature>
<dbReference type="InterPro" id="IPR001675">
    <property type="entry name" value="Glyco_trans_29"/>
</dbReference>
<feature type="non-terminal residue" evidence="13">
    <location>
        <position position="863"/>
    </location>
</feature>
<dbReference type="eggNOG" id="KOG2692">
    <property type="taxonomic scope" value="Eukaryota"/>
</dbReference>
<keyword evidence="9 12" id="KW-0472">Membrane</keyword>
<name>C3YYC1_BRAFL</name>
<evidence type="ECO:0000256" key="7">
    <source>
        <dbReference type="ARBA" id="ARBA00022989"/>
    </source>
</evidence>
<evidence type="ECO:0000313" key="13">
    <source>
        <dbReference type="EMBL" id="EEN54740.1"/>
    </source>
</evidence>
<dbReference type="SUPFAM" id="SSF49313">
    <property type="entry name" value="Cadherin-like"/>
    <property type="match status" value="1"/>
</dbReference>
<sequence>MPYDRTIIPEPLELPLAHLTQHREFGDLVPKSSWQFNATALEEVRNHTKRLNFTKRFAKYKFGNITTKLSNGHYNTCAVVGNSGILLGSYCGAEIDSMDYVIRLDVPKLTGFEKDVGRRTNLTFLNALTSKRMMVASNFTNSSRDVYESRLQDIQDSSIITYKSSIGNVTKALDVYKLPFSVLTFDVENPVIKSIWSAVAKQRMTHLPTSGLKVVLMMTTFCEHSHMYGFFPFIKDMNNVTIPYYYFPHDHNDPPDGNRGRHKSSTVGTPVLTVKVDDPDLVNSFKIILSTNAYFSINETTGEIFTINNFSEEVPCDTKELKTELDNHRYALFGVSGFAGLLLMLILGLLVRLVLTNRRVKQMSTAHLTTPAFTAAQYDYVPPRVDYAYAEGTGTDDDSPAPPPVANRPPLTLNNKESRAQATDRGHNGAMVMRSRMRPGTTSSRISTMRNSTPATAVSPIATSPSFSITPPCDEIEKHKLETDLDNQRYILFGVSGFAGLLLVITLGLVVKLVSMRRRMKDMSTAHLTTPAFTAHQYNFLPGTKDYAYAEGNGTNVEVDSPPPPPVANRPPLWNTGDGSRIVQPTDCCQEAPKKMRYSMRAELQSQGEIEGRPDGDDNVYRELKNHTKRLNFTKRFAKYKFGHVTTALSIGHYNTCAVVGNSGVLLGSYCGAEIDSMDYVIRLDVPKLTGFEKDVGRRTNLTFLNALTSQRMREASNFTNRSRDVYESRLQDIQDSSIITYSKSIRHVIKALEVHKLPFSVLTFDVENQVIKSIWSAVAKQRMTHVPTSGLKVVLMMTTLCEHSHMYGFFPFVKDMNNFTIPYYYFPHDHNDPPDGFRGMHKVSKEYELHRDLHRRGVLKMQ</sequence>
<evidence type="ECO:0000256" key="2">
    <source>
        <dbReference type="ARBA" id="ARBA00006003"/>
    </source>
</evidence>
<dbReference type="InterPro" id="IPR038578">
    <property type="entry name" value="GT29-like_sf"/>
</dbReference>
<evidence type="ECO:0000256" key="4">
    <source>
        <dbReference type="ARBA" id="ARBA00022679"/>
    </source>
</evidence>
<evidence type="ECO:0000256" key="5">
    <source>
        <dbReference type="ARBA" id="ARBA00022692"/>
    </source>
</evidence>
<dbReference type="AlphaFoldDB" id="C3YYC1"/>
<dbReference type="PANTHER" id="PTHR11987:SF53">
    <property type="entry name" value="ALPHA-2,8-SIALYLTRANSFERASE 8F-LIKE"/>
    <property type="match status" value="1"/>
</dbReference>
<feature type="transmembrane region" description="Helical" evidence="12">
    <location>
        <begin position="490"/>
        <end position="511"/>
    </location>
</feature>
<dbReference type="CDD" id="cd23963">
    <property type="entry name" value="GT29_ST8SIA"/>
    <property type="match status" value="1"/>
</dbReference>
<reference evidence="13" key="1">
    <citation type="journal article" date="2008" name="Nature">
        <title>The amphioxus genome and the evolution of the chordate karyotype.</title>
        <authorList>
            <consortium name="US DOE Joint Genome Institute (JGI-PGF)"/>
            <person name="Putnam N.H."/>
            <person name="Butts T."/>
            <person name="Ferrier D.E.K."/>
            <person name="Furlong R.F."/>
            <person name="Hellsten U."/>
            <person name="Kawashima T."/>
            <person name="Robinson-Rechavi M."/>
            <person name="Shoguchi E."/>
            <person name="Terry A."/>
            <person name="Yu J.-K."/>
            <person name="Benito-Gutierrez E.L."/>
            <person name="Dubchak I."/>
            <person name="Garcia-Fernandez J."/>
            <person name="Gibson-Brown J.J."/>
            <person name="Grigoriev I.V."/>
            <person name="Horton A.C."/>
            <person name="de Jong P.J."/>
            <person name="Jurka J."/>
            <person name="Kapitonov V.V."/>
            <person name="Kohara Y."/>
            <person name="Kuroki Y."/>
            <person name="Lindquist E."/>
            <person name="Lucas S."/>
            <person name="Osoegawa K."/>
            <person name="Pennacchio L.A."/>
            <person name="Salamov A.A."/>
            <person name="Satou Y."/>
            <person name="Sauka-Spengler T."/>
            <person name="Schmutz J."/>
            <person name="Shin-I T."/>
            <person name="Toyoda A."/>
            <person name="Bronner-Fraser M."/>
            <person name="Fujiyama A."/>
            <person name="Holland L.Z."/>
            <person name="Holland P.W.H."/>
            <person name="Satoh N."/>
            <person name="Rokhsar D.S."/>
        </authorList>
    </citation>
    <scope>NUCLEOTIDE SEQUENCE [LARGE SCALE GENOMIC DNA]</scope>
    <source>
        <strain evidence="13">S238N-H82</strain>
        <tissue evidence="13">Testes</tissue>
    </source>
</reference>
<evidence type="ECO:0000256" key="9">
    <source>
        <dbReference type="ARBA" id="ARBA00023136"/>
    </source>
</evidence>
<keyword evidence="7 12" id="KW-1133">Transmembrane helix</keyword>
<keyword evidence="5 12" id="KW-0812">Transmembrane</keyword>
<evidence type="ECO:0000256" key="8">
    <source>
        <dbReference type="ARBA" id="ARBA00023034"/>
    </source>
</evidence>
<feature type="compositionally biased region" description="Polar residues" evidence="11">
    <location>
        <begin position="440"/>
        <end position="466"/>
    </location>
</feature>
<proteinExistence type="inferred from homology"/>
<dbReference type="GO" id="GO:0008373">
    <property type="term" value="F:sialyltransferase activity"/>
    <property type="evidence" value="ECO:0007669"/>
    <property type="project" value="InterPro"/>
</dbReference>
<gene>
    <name evidence="13" type="ORF">BRAFLDRAFT_95844</name>
</gene>
<dbReference type="InterPro" id="IPR050943">
    <property type="entry name" value="Glycosyltr_29_Sialyltrsf"/>
</dbReference>
<evidence type="ECO:0000256" key="10">
    <source>
        <dbReference type="ARBA" id="ARBA00023180"/>
    </source>
</evidence>
<evidence type="ECO:0000256" key="12">
    <source>
        <dbReference type="SAM" id="Phobius"/>
    </source>
</evidence>
<dbReference type="GO" id="GO:0000139">
    <property type="term" value="C:Golgi membrane"/>
    <property type="evidence" value="ECO:0007669"/>
    <property type="project" value="UniProtKB-SubCell"/>
</dbReference>
<keyword evidence="4" id="KW-0808">Transferase</keyword>
<accession>C3YYC1</accession>
<evidence type="ECO:0000256" key="6">
    <source>
        <dbReference type="ARBA" id="ARBA00022968"/>
    </source>
</evidence>
<dbReference type="CDD" id="cd11304">
    <property type="entry name" value="Cadherin_repeat"/>
    <property type="match status" value="1"/>
</dbReference>
<dbReference type="GO" id="GO:0005509">
    <property type="term" value="F:calcium ion binding"/>
    <property type="evidence" value="ECO:0007669"/>
    <property type="project" value="InterPro"/>
</dbReference>
<feature type="transmembrane region" description="Helical" evidence="12">
    <location>
        <begin position="330"/>
        <end position="355"/>
    </location>
</feature>
<keyword evidence="8" id="KW-0333">Golgi apparatus</keyword>
<dbReference type="InParanoid" id="C3YYC1"/>
<keyword evidence="3" id="KW-0328">Glycosyltransferase</keyword>
<dbReference type="Pfam" id="PF00777">
    <property type="entry name" value="Glyco_transf_29"/>
    <property type="match status" value="2"/>
</dbReference>
<protein>
    <submittedName>
        <fullName evidence="13">Uncharacterized protein</fullName>
    </submittedName>
</protein>
<dbReference type="InterPro" id="IPR015919">
    <property type="entry name" value="Cadherin-like_sf"/>
</dbReference>
<evidence type="ECO:0000256" key="1">
    <source>
        <dbReference type="ARBA" id="ARBA00004323"/>
    </source>
</evidence>
<comment type="similarity">
    <text evidence="2">Belongs to the glycosyltransferase 29 family.</text>
</comment>
<dbReference type="EMBL" id="GG666564">
    <property type="protein sequence ID" value="EEN54740.1"/>
    <property type="molecule type" value="Genomic_DNA"/>
</dbReference>
<keyword evidence="10" id="KW-0325">Glycoprotein</keyword>
<organism>
    <name type="scientific">Branchiostoma floridae</name>
    <name type="common">Florida lancelet</name>
    <name type="synonym">Amphioxus</name>
    <dbReference type="NCBI Taxonomy" id="7739"/>
    <lineage>
        <taxon>Eukaryota</taxon>
        <taxon>Metazoa</taxon>
        <taxon>Chordata</taxon>
        <taxon>Cephalochordata</taxon>
        <taxon>Leptocardii</taxon>
        <taxon>Amphioxiformes</taxon>
        <taxon>Branchiostomatidae</taxon>
        <taxon>Branchiostoma</taxon>
    </lineage>
</organism>
<feature type="compositionally biased region" description="Basic and acidic residues" evidence="11">
    <location>
        <begin position="416"/>
        <end position="427"/>
    </location>
</feature>
<dbReference type="Gene3D" id="3.90.1480.20">
    <property type="entry name" value="Glycosyl transferase family 29"/>
    <property type="match status" value="2"/>
</dbReference>